<dbReference type="Pfam" id="PF00013">
    <property type="entry name" value="KH_1"/>
    <property type="match status" value="1"/>
</dbReference>
<dbReference type="PROSITE" id="PS50084">
    <property type="entry name" value="KH_TYPE_1"/>
    <property type="match status" value="1"/>
</dbReference>
<dbReference type="InterPro" id="IPR004088">
    <property type="entry name" value="KH_dom_type_1"/>
</dbReference>
<keyword evidence="4" id="KW-1185">Reference proteome</keyword>
<accession>A0AAD5FQF2</accession>
<keyword evidence="1" id="KW-0694">RNA-binding</keyword>
<evidence type="ECO:0000259" key="2">
    <source>
        <dbReference type="Pfam" id="PF00013"/>
    </source>
</evidence>
<dbReference type="SUPFAM" id="SSF54791">
    <property type="entry name" value="Eukaryotic type KH-domain (KH-domain type I)"/>
    <property type="match status" value="1"/>
</dbReference>
<feature type="non-terminal residue" evidence="3">
    <location>
        <position position="1"/>
    </location>
</feature>
<comment type="caution">
    <text evidence="3">The sequence shown here is derived from an EMBL/GenBank/DDBJ whole genome shotgun (WGS) entry which is preliminary data.</text>
</comment>
<dbReference type="EMBL" id="MU551584">
    <property type="protein sequence ID" value="KAI5624493.1"/>
    <property type="molecule type" value="Genomic_DNA"/>
</dbReference>
<organism evidence="3 4">
    <name type="scientific">Silurus asotus</name>
    <name type="common">Amur catfish</name>
    <name type="synonym">Parasilurus asotus</name>
    <dbReference type="NCBI Taxonomy" id="30991"/>
    <lineage>
        <taxon>Eukaryota</taxon>
        <taxon>Metazoa</taxon>
        <taxon>Chordata</taxon>
        <taxon>Craniata</taxon>
        <taxon>Vertebrata</taxon>
        <taxon>Euteleostomi</taxon>
        <taxon>Actinopterygii</taxon>
        <taxon>Neopterygii</taxon>
        <taxon>Teleostei</taxon>
        <taxon>Ostariophysi</taxon>
        <taxon>Siluriformes</taxon>
        <taxon>Siluridae</taxon>
        <taxon>Silurus</taxon>
    </lineage>
</organism>
<dbReference type="GO" id="GO:0005739">
    <property type="term" value="C:mitochondrion"/>
    <property type="evidence" value="ECO:0007669"/>
    <property type="project" value="TreeGrafter"/>
</dbReference>
<evidence type="ECO:0000313" key="3">
    <source>
        <dbReference type="EMBL" id="KAI5624493.1"/>
    </source>
</evidence>
<evidence type="ECO:0000313" key="4">
    <source>
        <dbReference type="Proteomes" id="UP001205998"/>
    </source>
</evidence>
<gene>
    <name evidence="3" type="ORF">C0J50_16015</name>
</gene>
<dbReference type="GO" id="GO:0034237">
    <property type="term" value="F:protein kinase A regulatory subunit binding"/>
    <property type="evidence" value="ECO:0007669"/>
    <property type="project" value="TreeGrafter"/>
</dbReference>
<protein>
    <submittedName>
        <fullName evidence="3">A-kinase anchor protein 1, mitochondrial isoform X2</fullName>
    </submittedName>
</protein>
<dbReference type="InterPro" id="IPR050621">
    <property type="entry name" value="Tudor_domain_containing"/>
</dbReference>
<dbReference type="PANTHER" id="PTHR22948">
    <property type="entry name" value="TUDOR DOMAIN CONTAINING PROTEIN"/>
    <property type="match status" value="1"/>
</dbReference>
<evidence type="ECO:0000256" key="1">
    <source>
        <dbReference type="PROSITE-ProRule" id="PRU00117"/>
    </source>
</evidence>
<dbReference type="Proteomes" id="UP001205998">
    <property type="component" value="Unassembled WGS sequence"/>
</dbReference>
<dbReference type="GO" id="GO:0016020">
    <property type="term" value="C:membrane"/>
    <property type="evidence" value="ECO:0007669"/>
    <property type="project" value="TreeGrafter"/>
</dbReference>
<dbReference type="PANTHER" id="PTHR22948:SF65">
    <property type="entry name" value="A-KINASE ANCHORING PROTEIN 1"/>
    <property type="match status" value="1"/>
</dbReference>
<sequence length="251" mass="28500">QHLVGRIIGKKGKYVCSLKQSSGAKIYVFTLPYTYEFQICRIEGSEVQVEKALALIRKKFKDLDLSNRLSSLQPAAVHSLPVTSWLLLPQDGSVEVIVPRVEAANYLFVQQHTHPTYYSLHTLTEQMFFCYSHSGCPSLPTPVEGLFLQPVIEFQTPKMLLTFRRSDFVSLPFQASEVLLDNIVPLPEPVIVHRQREGNPHDKNDGFAEQMGYKHGDERDGFEMEKVETLHPISPSSAMVLGLKRQWSMRA</sequence>
<dbReference type="InterPro" id="IPR036612">
    <property type="entry name" value="KH_dom_type_1_sf"/>
</dbReference>
<dbReference type="InterPro" id="IPR047368">
    <property type="entry name" value="KH-I_AKAP1"/>
</dbReference>
<dbReference type="AlphaFoldDB" id="A0AAD5FQF2"/>
<reference evidence="3" key="1">
    <citation type="submission" date="2018-07" db="EMBL/GenBank/DDBJ databases">
        <title>Comparative genomics of catfishes provides insights into carnivory and benthic adaptation.</title>
        <authorList>
            <person name="Zhang Y."/>
            <person name="Wang D."/>
            <person name="Peng Z."/>
            <person name="Zheng S."/>
            <person name="Shao F."/>
            <person name="Tao W."/>
        </authorList>
    </citation>
    <scope>NUCLEOTIDE SEQUENCE</scope>
    <source>
        <strain evidence="3">Chongqing</strain>
    </source>
</reference>
<feature type="domain" description="K Homology" evidence="2">
    <location>
        <begin position="2"/>
        <end position="57"/>
    </location>
</feature>
<proteinExistence type="predicted"/>
<dbReference type="Gene3D" id="3.30.1370.10">
    <property type="entry name" value="K Homology domain, type 1"/>
    <property type="match status" value="1"/>
</dbReference>
<name>A0AAD5FQF2_SILAS</name>
<dbReference type="GO" id="GO:0003723">
    <property type="term" value="F:RNA binding"/>
    <property type="evidence" value="ECO:0007669"/>
    <property type="project" value="UniProtKB-UniRule"/>
</dbReference>
<dbReference type="CDD" id="cd22395">
    <property type="entry name" value="KH-I_AKAP1"/>
    <property type="match status" value="1"/>
</dbReference>